<dbReference type="InterPro" id="IPR042098">
    <property type="entry name" value="TauD-like_sf"/>
</dbReference>
<dbReference type="Proteomes" id="UP001295423">
    <property type="component" value="Unassembled WGS sequence"/>
</dbReference>
<evidence type="ECO:0000259" key="6">
    <source>
        <dbReference type="Pfam" id="PF02668"/>
    </source>
</evidence>
<keyword evidence="4" id="KW-0560">Oxidoreductase</keyword>
<dbReference type="GO" id="GO:0005739">
    <property type="term" value="C:mitochondrion"/>
    <property type="evidence" value="ECO:0007669"/>
    <property type="project" value="TreeGrafter"/>
</dbReference>
<dbReference type="PANTHER" id="PTHR10696">
    <property type="entry name" value="GAMMA-BUTYROBETAINE HYDROXYLASE-RELATED"/>
    <property type="match status" value="1"/>
</dbReference>
<dbReference type="Pfam" id="PF02668">
    <property type="entry name" value="TauD"/>
    <property type="match status" value="1"/>
</dbReference>
<dbReference type="Gene3D" id="3.60.130.10">
    <property type="entry name" value="Clavaminate synthase-like"/>
    <property type="match status" value="1"/>
</dbReference>
<name>A0AAD2JPD0_9STRA</name>
<dbReference type="InterPro" id="IPR003819">
    <property type="entry name" value="TauD/TfdA-like"/>
</dbReference>
<feature type="region of interest" description="Disordered" evidence="5">
    <location>
        <begin position="86"/>
        <end position="105"/>
    </location>
</feature>
<dbReference type="GO" id="GO:0016491">
    <property type="term" value="F:oxidoreductase activity"/>
    <property type="evidence" value="ECO:0007669"/>
    <property type="project" value="UniProtKB-KW"/>
</dbReference>
<keyword evidence="8" id="KW-1185">Reference proteome</keyword>
<organism evidence="7 8">
    <name type="scientific">Cylindrotheca closterium</name>
    <dbReference type="NCBI Taxonomy" id="2856"/>
    <lineage>
        <taxon>Eukaryota</taxon>
        <taxon>Sar</taxon>
        <taxon>Stramenopiles</taxon>
        <taxon>Ochrophyta</taxon>
        <taxon>Bacillariophyta</taxon>
        <taxon>Bacillariophyceae</taxon>
        <taxon>Bacillariophycidae</taxon>
        <taxon>Bacillariales</taxon>
        <taxon>Bacillariaceae</taxon>
        <taxon>Cylindrotheca</taxon>
    </lineage>
</organism>
<keyword evidence="3" id="KW-0124">Carnitine biosynthesis</keyword>
<evidence type="ECO:0000256" key="5">
    <source>
        <dbReference type="SAM" id="MobiDB-lite"/>
    </source>
</evidence>
<comment type="cofactor">
    <cofactor evidence="1">
        <name>L-ascorbate</name>
        <dbReference type="ChEBI" id="CHEBI:38290"/>
    </cofactor>
</comment>
<reference evidence="7" key="1">
    <citation type="submission" date="2023-08" db="EMBL/GenBank/DDBJ databases">
        <authorList>
            <person name="Audoor S."/>
            <person name="Bilcke G."/>
        </authorList>
    </citation>
    <scope>NUCLEOTIDE SEQUENCE</scope>
</reference>
<proteinExistence type="predicted"/>
<evidence type="ECO:0000256" key="1">
    <source>
        <dbReference type="ARBA" id="ARBA00001961"/>
    </source>
</evidence>
<dbReference type="PANTHER" id="PTHR10696:SF51">
    <property type="entry name" value="TRIMETHYLLYSINE DIOXYGENASE, MITOCHONDRIAL"/>
    <property type="match status" value="1"/>
</dbReference>
<dbReference type="EMBL" id="CAKOGP040002424">
    <property type="protein sequence ID" value="CAJ1969134.1"/>
    <property type="molecule type" value="Genomic_DNA"/>
</dbReference>
<evidence type="ECO:0000256" key="3">
    <source>
        <dbReference type="ARBA" id="ARBA00022873"/>
    </source>
</evidence>
<evidence type="ECO:0000313" key="8">
    <source>
        <dbReference type="Proteomes" id="UP001295423"/>
    </source>
</evidence>
<dbReference type="SUPFAM" id="SSF51197">
    <property type="entry name" value="Clavaminate synthase-like"/>
    <property type="match status" value="1"/>
</dbReference>
<evidence type="ECO:0000256" key="2">
    <source>
        <dbReference type="ARBA" id="ARBA00005022"/>
    </source>
</evidence>
<dbReference type="InterPro" id="IPR050411">
    <property type="entry name" value="AlphaKG_dependent_hydroxylases"/>
</dbReference>
<comment type="caution">
    <text evidence="7">The sequence shown here is derived from an EMBL/GenBank/DDBJ whole genome shotgun (WGS) entry which is preliminary data.</text>
</comment>
<feature type="region of interest" description="Disordered" evidence="5">
    <location>
        <begin position="24"/>
        <end position="52"/>
    </location>
</feature>
<accession>A0AAD2JPD0</accession>
<comment type="pathway">
    <text evidence="2">Amine and polyamine biosynthesis; carnitine biosynthesis.</text>
</comment>
<protein>
    <recommendedName>
        <fullName evidence="6">TauD/TfdA-like domain-containing protein</fullName>
    </recommendedName>
</protein>
<feature type="compositionally biased region" description="Polar residues" evidence="5">
    <location>
        <begin position="91"/>
        <end position="105"/>
    </location>
</feature>
<sequence>MMFTRKVARKSTRQLRRNCRHLQSSIVSTRSVSSTPQQQQQQDHGTDNNTTKVVKELPWQYLRASDPSNYDNETYQRTDVVYNMENGKPSLDQQTDLSNKPSLQQVDIDDDKTAAPSYQLQWSDGTRSDHPIASLQDEYNRWQHRSPETRVLWSRLTEGDLRGTDSPMTISYNELVQSDQGMKFGLQTLYQYGILLVTETPLPDSNNAEDDGAGIAALGAALGGGKKKTLASNSVLVNYKGGETDISLPHATDGPLRTLYGTVWSTVSEGQTDGASVADSAYGQDALPLHTDMTYLRDPPGLQIFTMVQPAKQGGDSIFGDGFAMAQQLRESNPKAFEVLSQTVRRYRCKDDAAGWHLEAWGPVIQLCPRGHEIVGIRHNDLDRLPDLPPNDDMRGEEEVNAFYEELFEAHKAWDALLAKDESRLVIKLQPGETMVVANQRCMHGRYSFTSDSDHPRSVMGCYIGQDELYSRMRMEGLYLH</sequence>
<dbReference type="GO" id="GO:0045329">
    <property type="term" value="P:carnitine biosynthetic process"/>
    <property type="evidence" value="ECO:0007669"/>
    <property type="project" value="UniProtKB-KW"/>
</dbReference>
<evidence type="ECO:0000256" key="4">
    <source>
        <dbReference type="ARBA" id="ARBA00023002"/>
    </source>
</evidence>
<feature type="compositionally biased region" description="Low complexity" evidence="5">
    <location>
        <begin position="24"/>
        <end position="42"/>
    </location>
</feature>
<evidence type="ECO:0000313" key="7">
    <source>
        <dbReference type="EMBL" id="CAJ1969134.1"/>
    </source>
</evidence>
<gene>
    <name evidence="7" type="ORF">CYCCA115_LOCUS23553</name>
</gene>
<feature type="domain" description="TauD/TfdA-like" evidence="6">
    <location>
        <begin position="169"/>
        <end position="463"/>
    </location>
</feature>
<dbReference type="AlphaFoldDB" id="A0AAD2JPD0"/>